<accession>A0ABN8YI28</accession>
<reference evidence="1" key="1">
    <citation type="submission" date="2023-04" db="EMBL/GenBank/DDBJ databases">
        <authorList>
            <consortium name="ELIXIR-Norway"/>
        </authorList>
    </citation>
    <scope>NUCLEOTIDE SEQUENCE [LARGE SCALE GENOMIC DNA]</scope>
</reference>
<proteinExistence type="predicted"/>
<dbReference type="Proteomes" id="UP001176941">
    <property type="component" value="Chromosome 20"/>
</dbReference>
<gene>
    <name evidence="1" type="ORF">MRATA1EN1_LOCUS10171</name>
</gene>
<evidence type="ECO:0000313" key="1">
    <source>
        <dbReference type="EMBL" id="CAI9161209.1"/>
    </source>
</evidence>
<dbReference type="EMBL" id="OX459956">
    <property type="protein sequence ID" value="CAI9161209.1"/>
    <property type="molecule type" value="Genomic_DNA"/>
</dbReference>
<name>A0ABN8YI28_RANTA</name>
<protein>
    <submittedName>
        <fullName evidence="1">Uncharacterized protein</fullName>
    </submittedName>
</protein>
<evidence type="ECO:0000313" key="2">
    <source>
        <dbReference type="Proteomes" id="UP001176941"/>
    </source>
</evidence>
<sequence>MGSLPVSQLLPSTGHCPALTPPLSGLDQGPFMAVLMLDHPTSTPSSLPTSPPSLHLLHCMRHYLASARTFSPFLLSTLSPNATHQALCSMEWGPHWSRSAMSVVPSMALWLQKCLGHQQVVGCASRPPHLDLLTAEVWGDLRGCGTGRRALQSQQMAMKPCMWEGWSGGHMVTRPYDGVWGWISRRQLQELVRISIILLNVWGLNDTLKTMPLSKCVIS</sequence>
<keyword evidence="2" id="KW-1185">Reference proteome</keyword>
<organism evidence="1 2">
    <name type="scientific">Rangifer tarandus platyrhynchus</name>
    <name type="common">Svalbard reindeer</name>
    <dbReference type="NCBI Taxonomy" id="3082113"/>
    <lineage>
        <taxon>Eukaryota</taxon>
        <taxon>Metazoa</taxon>
        <taxon>Chordata</taxon>
        <taxon>Craniata</taxon>
        <taxon>Vertebrata</taxon>
        <taxon>Euteleostomi</taxon>
        <taxon>Mammalia</taxon>
        <taxon>Eutheria</taxon>
        <taxon>Laurasiatheria</taxon>
        <taxon>Artiodactyla</taxon>
        <taxon>Ruminantia</taxon>
        <taxon>Pecora</taxon>
        <taxon>Cervidae</taxon>
        <taxon>Odocoileinae</taxon>
        <taxon>Rangifer</taxon>
    </lineage>
</organism>